<sequence>MTVFAMPSFVPIYSSTCSRGHVKALEWSQMTMSWRLGTRMAVFLYTLPHVSLGRRRHSPAPPA</sequence>
<protein>
    <submittedName>
        <fullName evidence="1">Uncharacterized protein</fullName>
    </submittedName>
</protein>
<comment type="caution">
    <text evidence="1">The sequence shown here is derived from an EMBL/GenBank/DDBJ whole genome shotgun (WGS) entry which is preliminary data.</text>
</comment>
<evidence type="ECO:0000313" key="1">
    <source>
        <dbReference type="EMBL" id="KAJ9052206.1"/>
    </source>
</evidence>
<organism evidence="1 2">
    <name type="scientific">Entomophthora muscae</name>
    <dbReference type="NCBI Taxonomy" id="34485"/>
    <lineage>
        <taxon>Eukaryota</taxon>
        <taxon>Fungi</taxon>
        <taxon>Fungi incertae sedis</taxon>
        <taxon>Zoopagomycota</taxon>
        <taxon>Entomophthoromycotina</taxon>
        <taxon>Entomophthoromycetes</taxon>
        <taxon>Entomophthorales</taxon>
        <taxon>Entomophthoraceae</taxon>
        <taxon>Entomophthora</taxon>
    </lineage>
</organism>
<proteinExistence type="predicted"/>
<dbReference type="Proteomes" id="UP001165960">
    <property type="component" value="Unassembled WGS sequence"/>
</dbReference>
<name>A0ACC2RQ82_9FUNG</name>
<reference evidence="1" key="1">
    <citation type="submission" date="2022-04" db="EMBL/GenBank/DDBJ databases">
        <title>Genome of the entomopathogenic fungus Entomophthora muscae.</title>
        <authorList>
            <person name="Elya C."/>
            <person name="Lovett B.R."/>
            <person name="Lee E."/>
            <person name="Macias A.M."/>
            <person name="Hajek A.E."/>
            <person name="De Bivort B.L."/>
            <person name="Kasson M.T."/>
            <person name="De Fine Licht H.H."/>
            <person name="Stajich J.E."/>
        </authorList>
    </citation>
    <scope>NUCLEOTIDE SEQUENCE</scope>
    <source>
        <strain evidence="1">Berkeley</strain>
    </source>
</reference>
<dbReference type="EMBL" id="QTSX02006745">
    <property type="protein sequence ID" value="KAJ9052206.1"/>
    <property type="molecule type" value="Genomic_DNA"/>
</dbReference>
<keyword evidence="2" id="KW-1185">Reference proteome</keyword>
<gene>
    <name evidence="1" type="ORF">DSO57_1036568</name>
</gene>
<evidence type="ECO:0000313" key="2">
    <source>
        <dbReference type="Proteomes" id="UP001165960"/>
    </source>
</evidence>
<accession>A0ACC2RQ82</accession>